<dbReference type="EMBL" id="QLLR01000038">
    <property type="protein sequence ID" value="RAJ22411.1"/>
    <property type="molecule type" value="Genomic_DNA"/>
</dbReference>
<evidence type="ECO:0000313" key="3">
    <source>
        <dbReference type="EMBL" id="RAJ22411.1"/>
    </source>
</evidence>
<feature type="domain" description="TonB C-terminal" evidence="2">
    <location>
        <begin position="21"/>
        <end position="116"/>
    </location>
</feature>
<dbReference type="SUPFAM" id="SSF74653">
    <property type="entry name" value="TolA/TonB C-terminal domain"/>
    <property type="match status" value="1"/>
</dbReference>
<comment type="caution">
    <text evidence="3">The sequence shown here is derived from an EMBL/GenBank/DDBJ whole genome shotgun (WGS) entry which is preliminary data.</text>
</comment>
<feature type="chain" id="PRO_5016457179" evidence="1">
    <location>
        <begin position="19"/>
        <end position="216"/>
    </location>
</feature>
<keyword evidence="1" id="KW-0732">Signal</keyword>
<dbReference type="Pfam" id="PF03544">
    <property type="entry name" value="TonB_C"/>
    <property type="match status" value="1"/>
</dbReference>
<dbReference type="GO" id="GO:0055085">
    <property type="term" value="P:transmembrane transport"/>
    <property type="evidence" value="ECO:0007669"/>
    <property type="project" value="InterPro"/>
</dbReference>
<evidence type="ECO:0000313" key="4">
    <source>
        <dbReference type="Proteomes" id="UP000249754"/>
    </source>
</evidence>
<organism evidence="3 4">
    <name type="scientific">Pedobacter cryoconitis</name>
    <dbReference type="NCBI Taxonomy" id="188932"/>
    <lineage>
        <taxon>Bacteria</taxon>
        <taxon>Pseudomonadati</taxon>
        <taxon>Bacteroidota</taxon>
        <taxon>Sphingobacteriia</taxon>
        <taxon>Sphingobacteriales</taxon>
        <taxon>Sphingobacteriaceae</taxon>
        <taxon>Pedobacter</taxon>
    </lineage>
</organism>
<accession>A0A327S0P1</accession>
<dbReference type="RefSeq" id="WP_111636099.1">
    <property type="nucleotide sequence ID" value="NZ_QLLR01000038.1"/>
</dbReference>
<proteinExistence type="predicted"/>
<dbReference type="Proteomes" id="UP000249754">
    <property type="component" value="Unassembled WGS sequence"/>
</dbReference>
<feature type="signal peptide" evidence="1">
    <location>
        <begin position="1"/>
        <end position="18"/>
    </location>
</feature>
<protein>
    <submittedName>
        <fullName evidence="3">TonB-like protein</fullName>
    </submittedName>
</protein>
<dbReference type="STRING" id="188932.AY601_4359"/>
<evidence type="ECO:0000259" key="2">
    <source>
        <dbReference type="PROSITE" id="PS52015"/>
    </source>
</evidence>
<gene>
    <name evidence="3" type="ORF">LY11_04791</name>
</gene>
<evidence type="ECO:0000256" key="1">
    <source>
        <dbReference type="SAM" id="SignalP"/>
    </source>
</evidence>
<reference evidence="3 4" key="1">
    <citation type="submission" date="2018-06" db="EMBL/GenBank/DDBJ databases">
        <title>Genomic Encyclopedia of Archaeal and Bacterial Type Strains, Phase II (KMG-II): from individual species to whole genera.</title>
        <authorList>
            <person name="Goeker M."/>
        </authorList>
    </citation>
    <scope>NUCLEOTIDE SEQUENCE [LARGE SCALE GENOMIC DNA]</scope>
    <source>
        <strain evidence="3 4">DSM 14825</strain>
    </source>
</reference>
<dbReference type="OrthoDB" id="1096636at2"/>
<dbReference type="AlphaFoldDB" id="A0A327S0P1"/>
<dbReference type="Gene3D" id="3.30.1150.10">
    <property type="match status" value="1"/>
</dbReference>
<dbReference type="PROSITE" id="PS52015">
    <property type="entry name" value="TONB_CTD"/>
    <property type="match status" value="1"/>
</dbReference>
<name>A0A327S0P1_9SPHI</name>
<dbReference type="InterPro" id="IPR037682">
    <property type="entry name" value="TonB_C"/>
</dbReference>
<sequence>MKKILTVFLFFISWSVQAQPVLKGGLDAFIQANIIYPEFSLQHCLQGKINVSFKVNLAGEVYTSKVSSGMGIDLDQEALRLIRLSSGKWQVPEGYDTAYVVIAPVNFTIAGGDCATKRITEKNKAIAAYQANEGLTEVITNFYRNKALGTFNEADEGRIIALKDELGYDDAYLKKKIEEGQKRLKQNDKQGACEDFLFVKYMGSALADELLEKYCK</sequence>